<keyword evidence="3" id="KW-1185">Reference proteome</keyword>
<gene>
    <name evidence="2" type="ORF">FE257_007237</name>
</gene>
<feature type="signal peptide" evidence="1">
    <location>
        <begin position="1"/>
        <end position="18"/>
    </location>
</feature>
<keyword evidence="1" id="KW-0732">Signal</keyword>
<evidence type="ECO:0000313" key="3">
    <source>
        <dbReference type="Proteomes" id="UP001194746"/>
    </source>
</evidence>
<dbReference type="Proteomes" id="UP001194746">
    <property type="component" value="Unassembled WGS sequence"/>
</dbReference>
<reference evidence="2" key="1">
    <citation type="journal article" date="2019" name="Beilstein J. Org. Chem.">
        <title>Nanangenines: drimane sesquiterpenoids as the dominant metabolite cohort of a novel Australian fungus, Aspergillus nanangensis.</title>
        <authorList>
            <person name="Lacey H.J."/>
            <person name="Gilchrist C.L.M."/>
            <person name="Crombie A."/>
            <person name="Kalaitzis J.A."/>
            <person name="Vuong D."/>
            <person name="Rutledge P.J."/>
            <person name="Turner P."/>
            <person name="Pitt J.I."/>
            <person name="Lacey E."/>
            <person name="Chooi Y.H."/>
            <person name="Piggott A.M."/>
        </authorList>
    </citation>
    <scope>NUCLEOTIDE SEQUENCE</scope>
    <source>
        <strain evidence="2">MST-FP2251</strain>
    </source>
</reference>
<name>A0AAD4GUA2_ASPNN</name>
<organism evidence="2 3">
    <name type="scientific">Aspergillus nanangensis</name>
    <dbReference type="NCBI Taxonomy" id="2582783"/>
    <lineage>
        <taxon>Eukaryota</taxon>
        <taxon>Fungi</taxon>
        <taxon>Dikarya</taxon>
        <taxon>Ascomycota</taxon>
        <taxon>Pezizomycotina</taxon>
        <taxon>Eurotiomycetes</taxon>
        <taxon>Eurotiomycetidae</taxon>
        <taxon>Eurotiales</taxon>
        <taxon>Aspergillaceae</taxon>
        <taxon>Aspergillus</taxon>
        <taxon>Aspergillus subgen. Circumdati</taxon>
    </lineage>
</organism>
<dbReference type="EMBL" id="VCAU01000035">
    <property type="protein sequence ID" value="KAF9889527.1"/>
    <property type="molecule type" value="Genomic_DNA"/>
</dbReference>
<accession>A0AAD4GUA2</accession>
<sequence>MKLSYIPCLLGASLLVPALPVQNEASLAGESANDDKDSLPFRYHYNLNDKKEGKTPLQMEARDVDETAEEDLYFTGWIGRLTKKKNESPDSSWYYNVFADDKQDEPPRPMKESDVEDFADADQLYRWSNW</sequence>
<feature type="chain" id="PRO_5042158973" evidence="1">
    <location>
        <begin position="19"/>
        <end position="130"/>
    </location>
</feature>
<evidence type="ECO:0000256" key="1">
    <source>
        <dbReference type="SAM" id="SignalP"/>
    </source>
</evidence>
<evidence type="ECO:0000313" key="2">
    <source>
        <dbReference type="EMBL" id="KAF9889527.1"/>
    </source>
</evidence>
<reference evidence="2" key="2">
    <citation type="submission" date="2020-02" db="EMBL/GenBank/DDBJ databases">
        <authorList>
            <person name="Gilchrist C.L.M."/>
            <person name="Chooi Y.-H."/>
        </authorList>
    </citation>
    <scope>NUCLEOTIDE SEQUENCE</scope>
    <source>
        <strain evidence="2">MST-FP2251</strain>
    </source>
</reference>
<protein>
    <submittedName>
        <fullName evidence="2">Uncharacterized protein</fullName>
    </submittedName>
</protein>
<proteinExistence type="predicted"/>
<comment type="caution">
    <text evidence="2">The sequence shown here is derived from an EMBL/GenBank/DDBJ whole genome shotgun (WGS) entry which is preliminary data.</text>
</comment>
<dbReference type="AlphaFoldDB" id="A0AAD4GUA2"/>